<evidence type="ECO:0000313" key="3">
    <source>
        <dbReference type="EMBL" id="SFV63755.1"/>
    </source>
</evidence>
<organism evidence="3">
    <name type="scientific">hydrothermal vent metagenome</name>
    <dbReference type="NCBI Taxonomy" id="652676"/>
    <lineage>
        <taxon>unclassified sequences</taxon>
        <taxon>metagenomes</taxon>
        <taxon>ecological metagenomes</taxon>
    </lineage>
</organism>
<evidence type="ECO:0000256" key="1">
    <source>
        <dbReference type="ARBA" id="ARBA00022723"/>
    </source>
</evidence>
<dbReference type="InterPro" id="IPR005950">
    <property type="entry name" value="ModA"/>
</dbReference>
<dbReference type="GO" id="GO:0030973">
    <property type="term" value="F:molybdate ion binding"/>
    <property type="evidence" value="ECO:0007669"/>
    <property type="project" value="InterPro"/>
</dbReference>
<dbReference type="NCBIfam" id="TIGR01256">
    <property type="entry name" value="modA"/>
    <property type="match status" value="1"/>
</dbReference>
<accession>A0A1W1CDG0</accession>
<keyword evidence="1" id="KW-0479">Metal-binding</keyword>
<name>A0A1W1CDG0_9ZZZZ</name>
<evidence type="ECO:0000256" key="2">
    <source>
        <dbReference type="ARBA" id="ARBA00022729"/>
    </source>
</evidence>
<gene>
    <name evidence="3" type="ORF">MNB_SM-6-475</name>
</gene>
<dbReference type="PIRSF" id="PIRSF004846">
    <property type="entry name" value="ModA"/>
    <property type="match status" value="1"/>
</dbReference>
<dbReference type="PANTHER" id="PTHR30632">
    <property type="entry name" value="MOLYBDATE-BINDING PERIPLASMIC PROTEIN"/>
    <property type="match status" value="1"/>
</dbReference>
<dbReference type="AlphaFoldDB" id="A0A1W1CDG0"/>
<dbReference type="Pfam" id="PF13531">
    <property type="entry name" value="SBP_bac_11"/>
    <property type="match status" value="1"/>
</dbReference>
<protein>
    <submittedName>
        <fullName evidence="3">Molybdenum ABC transporter, periplasmic molybdenum-binding protein ModA (TC 3.A.1.8.1)</fullName>
    </submittedName>
</protein>
<dbReference type="Gene3D" id="3.40.190.10">
    <property type="entry name" value="Periplasmic binding protein-like II"/>
    <property type="match status" value="2"/>
</dbReference>
<dbReference type="EMBL" id="FPHK01000073">
    <property type="protein sequence ID" value="SFV63755.1"/>
    <property type="molecule type" value="Genomic_DNA"/>
</dbReference>
<dbReference type="CDD" id="cd13539">
    <property type="entry name" value="PBP2_AvModA"/>
    <property type="match status" value="1"/>
</dbReference>
<dbReference type="SUPFAM" id="SSF53850">
    <property type="entry name" value="Periplasmic binding protein-like II"/>
    <property type="match status" value="1"/>
</dbReference>
<dbReference type="PANTHER" id="PTHR30632:SF14">
    <property type="entry name" value="TUNGSTATE_MOLYBDATE_CHROMATE-BINDING PROTEIN MODA"/>
    <property type="match status" value="1"/>
</dbReference>
<reference evidence="3" key="1">
    <citation type="submission" date="2016-10" db="EMBL/GenBank/DDBJ databases">
        <authorList>
            <person name="de Groot N.N."/>
        </authorList>
    </citation>
    <scope>NUCLEOTIDE SEQUENCE</scope>
</reference>
<proteinExistence type="predicted"/>
<dbReference type="InterPro" id="IPR050682">
    <property type="entry name" value="ModA/WtpA"/>
</dbReference>
<dbReference type="GO" id="GO:0046872">
    <property type="term" value="F:metal ion binding"/>
    <property type="evidence" value="ECO:0007669"/>
    <property type="project" value="UniProtKB-KW"/>
</dbReference>
<sequence length="248" mass="27623">MKIFFSLLVLSFSLLHAGAINIALAANVSYAINDLKTAFTKKYPDTKVEITLGGSGKLTAQIQNGAPYDIFMSANMRYPNALYRQNLAITQPKVYAQGALAMLSLHPRNFTKGITVVTEKNIRRIAIANPRTAPYGKASIEALKNAKLYESVKKKLIYGESIAQTVTYTVTAADIGFIAKSALYSSKMQRFKEGRNWVEVDAKLYTPIEQGIVLLKRAKNNLDAQHFYDFILSNEAKSIFKKYGYNTL</sequence>
<keyword evidence="2" id="KW-0732">Signal</keyword>
<dbReference type="InterPro" id="IPR044084">
    <property type="entry name" value="AvModA-like_subst-bd"/>
</dbReference>
<dbReference type="GO" id="GO:0015689">
    <property type="term" value="P:molybdate ion transport"/>
    <property type="evidence" value="ECO:0007669"/>
    <property type="project" value="InterPro"/>
</dbReference>